<keyword evidence="4" id="KW-1185">Reference proteome</keyword>
<dbReference type="Proteomes" id="UP000186106">
    <property type="component" value="Unassembled WGS sequence"/>
</dbReference>
<evidence type="ECO:0000313" key="3">
    <source>
        <dbReference type="Proteomes" id="UP000186106"/>
    </source>
</evidence>
<evidence type="ECO:0000313" key="1">
    <source>
        <dbReference type="EMBL" id="AZA99755.1"/>
    </source>
</evidence>
<reference evidence="1 4" key="2">
    <citation type="submission" date="2018-11" db="EMBL/GenBank/DDBJ databases">
        <title>Proposal to divide the Flavobacteriaceae and reorganize its genera based on Amino Acid Identity values calculated from whole genome sequences.</title>
        <authorList>
            <person name="Nicholson A.C."/>
            <person name="Gulvik C.A."/>
            <person name="Whitney A.M."/>
            <person name="Humrighouse B.W."/>
            <person name="Bell M."/>
            <person name="Holmes B."/>
            <person name="Steigerwalt A.G."/>
            <person name="Villarma A."/>
            <person name="Sheth M."/>
            <person name="Batra D."/>
            <person name="Pryor J."/>
            <person name="Bernardet J.-F."/>
            <person name="Hugo C."/>
            <person name="Kampfer P."/>
            <person name="Newman J."/>
            <person name="McQuiston J.R."/>
        </authorList>
    </citation>
    <scope>NUCLEOTIDE SEQUENCE [LARGE SCALE GENOMIC DNA]</scope>
    <source>
        <strain evidence="1 4">DSM 16927</strain>
    </source>
</reference>
<accession>A0A1N7I3G5</accession>
<dbReference type="EMBL" id="CP033926">
    <property type="protein sequence ID" value="AZA99755.1"/>
    <property type="molecule type" value="Genomic_DNA"/>
</dbReference>
<evidence type="ECO:0000313" key="2">
    <source>
        <dbReference type="EMBL" id="SIS31597.1"/>
    </source>
</evidence>
<dbReference type="STRING" id="112234.SAMN05421768_102458"/>
<organism evidence="2 3">
    <name type="scientific">Chryseobacterium joostei</name>
    <dbReference type="NCBI Taxonomy" id="112234"/>
    <lineage>
        <taxon>Bacteria</taxon>
        <taxon>Pseudomonadati</taxon>
        <taxon>Bacteroidota</taxon>
        <taxon>Flavobacteriia</taxon>
        <taxon>Flavobacteriales</taxon>
        <taxon>Weeksellaceae</taxon>
        <taxon>Chryseobacterium group</taxon>
        <taxon>Chryseobacterium</taxon>
    </lineage>
</organism>
<dbReference type="OrthoDB" id="1272455at2"/>
<dbReference type="KEGG" id="cjt:EG359_09055"/>
<dbReference type="EMBL" id="FTNZ01000002">
    <property type="protein sequence ID" value="SIS31597.1"/>
    <property type="molecule type" value="Genomic_DNA"/>
</dbReference>
<evidence type="ECO:0000313" key="4">
    <source>
        <dbReference type="Proteomes" id="UP000279541"/>
    </source>
</evidence>
<reference evidence="2 3" key="1">
    <citation type="submission" date="2017-01" db="EMBL/GenBank/DDBJ databases">
        <authorList>
            <person name="Mah S.A."/>
            <person name="Swanson W.J."/>
            <person name="Moy G.W."/>
            <person name="Vacquier V.D."/>
        </authorList>
    </citation>
    <scope>NUCLEOTIDE SEQUENCE [LARGE SCALE GENOMIC DNA]</scope>
    <source>
        <strain evidence="2 3">DSM 16927</strain>
    </source>
</reference>
<dbReference type="Proteomes" id="UP000279541">
    <property type="component" value="Chromosome"/>
</dbReference>
<name>A0A1N7I3G5_9FLAO</name>
<dbReference type="AlphaFoldDB" id="A0A1N7I3G5"/>
<gene>
    <name evidence="1" type="ORF">EG359_09055</name>
    <name evidence="2" type="ORF">SAMN05421768_102458</name>
</gene>
<protein>
    <submittedName>
        <fullName evidence="1">Enoyl-CoA hydratase</fullName>
    </submittedName>
</protein>
<proteinExistence type="predicted"/>
<sequence>METEKSKKEFFNIIKERRCFLDHFENYKVKISDSDNFEKENLIGIYKIRQYSAVRTGNNKLSQEIGALILDLEKYQENKLKLVSLLGKKYYGIFYLSENLDKVIGYLEQEIDEDKFN</sequence>
<dbReference type="RefSeq" id="WP_084180327.1">
    <property type="nucleotide sequence ID" value="NZ_CP033926.1"/>
</dbReference>